<evidence type="ECO:0000256" key="4">
    <source>
        <dbReference type="ARBA" id="ARBA00022741"/>
    </source>
</evidence>
<dbReference type="Proteomes" id="UP000515160">
    <property type="component" value="Chromosome 3"/>
</dbReference>
<dbReference type="PROSITE" id="PS50011">
    <property type="entry name" value="PROTEIN_KINASE_DOM"/>
    <property type="match status" value="1"/>
</dbReference>
<dbReference type="PANTHER" id="PTHR47634:SF9">
    <property type="entry name" value="PROTEIN KINASE DOMAIN-CONTAINING PROTEIN-RELATED"/>
    <property type="match status" value="1"/>
</dbReference>
<evidence type="ECO:0000256" key="1">
    <source>
        <dbReference type="ARBA" id="ARBA00012513"/>
    </source>
</evidence>
<dbReference type="InterPro" id="IPR000719">
    <property type="entry name" value="Prot_kinase_dom"/>
</dbReference>
<evidence type="ECO:0000313" key="11">
    <source>
        <dbReference type="RefSeq" id="XP_034109532.1"/>
    </source>
</evidence>
<evidence type="ECO:0000256" key="2">
    <source>
        <dbReference type="ARBA" id="ARBA00022527"/>
    </source>
</evidence>
<keyword evidence="4" id="KW-0547">Nucleotide-binding</keyword>
<dbReference type="Gene3D" id="3.30.200.20">
    <property type="entry name" value="Phosphorylase Kinase, domain 1"/>
    <property type="match status" value="1"/>
</dbReference>
<dbReference type="InterPro" id="IPR051334">
    <property type="entry name" value="SRPK"/>
</dbReference>
<dbReference type="InterPro" id="IPR008271">
    <property type="entry name" value="Ser/Thr_kinase_AS"/>
</dbReference>
<evidence type="ECO:0000256" key="3">
    <source>
        <dbReference type="ARBA" id="ARBA00022679"/>
    </source>
</evidence>
<organism evidence="10 11">
    <name type="scientific">Drosophila albomicans</name>
    <name type="common">Fruit fly</name>
    <dbReference type="NCBI Taxonomy" id="7291"/>
    <lineage>
        <taxon>Eukaryota</taxon>
        <taxon>Metazoa</taxon>
        <taxon>Ecdysozoa</taxon>
        <taxon>Arthropoda</taxon>
        <taxon>Hexapoda</taxon>
        <taxon>Insecta</taxon>
        <taxon>Pterygota</taxon>
        <taxon>Neoptera</taxon>
        <taxon>Endopterygota</taxon>
        <taxon>Diptera</taxon>
        <taxon>Brachycera</taxon>
        <taxon>Muscomorpha</taxon>
        <taxon>Ephydroidea</taxon>
        <taxon>Drosophilidae</taxon>
        <taxon>Drosophila</taxon>
    </lineage>
</organism>
<dbReference type="EC" id="2.7.11.1" evidence="1"/>
<evidence type="ECO:0000256" key="7">
    <source>
        <dbReference type="ARBA" id="ARBA00047899"/>
    </source>
</evidence>
<dbReference type="SUPFAM" id="SSF56112">
    <property type="entry name" value="Protein kinase-like (PK-like)"/>
    <property type="match status" value="1"/>
</dbReference>
<evidence type="ECO:0000313" key="10">
    <source>
        <dbReference type="Proteomes" id="UP000515160"/>
    </source>
</evidence>
<dbReference type="GO" id="GO:0000245">
    <property type="term" value="P:spliceosomal complex assembly"/>
    <property type="evidence" value="ECO:0007669"/>
    <property type="project" value="TreeGrafter"/>
</dbReference>
<dbReference type="AlphaFoldDB" id="A0A6P8YVR7"/>
<keyword evidence="6" id="KW-0067">ATP-binding</keyword>
<dbReference type="PANTHER" id="PTHR47634">
    <property type="entry name" value="PROTEIN KINASE DOMAIN-CONTAINING PROTEIN-RELATED"/>
    <property type="match status" value="1"/>
</dbReference>
<comment type="catalytic activity">
    <reaction evidence="8">
        <text>L-seryl-[protein] + ATP = O-phospho-L-seryl-[protein] + ADP + H(+)</text>
        <dbReference type="Rhea" id="RHEA:17989"/>
        <dbReference type="Rhea" id="RHEA-COMP:9863"/>
        <dbReference type="Rhea" id="RHEA-COMP:11604"/>
        <dbReference type="ChEBI" id="CHEBI:15378"/>
        <dbReference type="ChEBI" id="CHEBI:29999"/>
        <dbReference type="ChEBI" id="CHEBI:30616"/>
        <dbReference type="ChEBI" id="CHEBI:83421"/>
        <dbReference type="ChEBI" id="CHEBI:456216"/>
        <dbReference type="EC" id="2.7.11.1"/>
    </reaction>
</comment>
<sequence>MHSDCDMQEEEFCDSDIKEEKSKEVESLRANIYYAPHLITQLGDLLLDRYYVECLLSDGHMSNVWLCWDLEAMRQVVIKIAREAYTNNAMICVEKDTLKELDRFGLKSPHRKRIVEMFDDFLLVTPRTSLCCLVLEAMDGTVTDLIARDNRLPLMTVKNISMQMFEGLAFLHKCHIVHTDIKPENVFFTYIDERRPVVRIKIGDFGNSFSEHRQTSVLIQTPPYRSVEVILGAGISKSSDIWSVGCMIFEMVTTKYLFDFDCTDFVKSNREHLKLITKILGPIPFHLIFKGDYSQMYFDANCRLISIDDLKPECIRDILIEVYGIPRSEAEPLAWFLEYTLQLDPRERPTAEQCLSHDWLS</sequence>
<dbReference type="GO" id="GO:0050684">
    <property type="term" value="P:regulation of mRNA processing"/>
    <property type="evidence" value="ECO:0007669"/>
    <property type="project" value="TreeGrafter"/>
</dbReference>
<evidence type="ECO:0000259" key="9">
    <source>
        <dbReference type="PROSITE" id="PS50011"/>
    </source>
</evidence>
<name>A0A6P8YVR7_DROAB</name>
<evidence type="ECO:0000256" key="8">
    <source>
        <dbReference type="ARBA" id="ARBA00048679"/>
    </source>
</evidence>
<dbReference type="OrthoDB" id="2649at2759"/>
<dbReference type="PROSITE" id="PS00108">
    <property type="entry name" value="PROTEIN_KINASE_ST"/>
    <property type="match status" value="1"/>
</dbReference>
<dbReference type="SMART" id="SM00220">
    <property type="entry name" value="S_TKc"/>
    <property type="match status" value="1"/>
</dbReference>
<evidence type="ECO:0000256" key="6">
    <source>
        <dbReference type="ARBA" id="ARBA00022840"/>
    </source>
</evidence>
<dbReference type="GeneID" id="117571479"/>
<dbReference type="InterPro" id="IPR011009">
    <property type="entry name" value="Kinase-like_dom_sf"/>
</dbReference>
<dbReference type="GO" id="GO:0005634">
    <property type="term" value="C:nucleus"/>
    <property type="evidence" value="ECO:0007669"/>
    <property type="project" value="TreeGrafter"/>
</dbReference>
<evidence type="ECO:0000256" key="5">
    <source>
        <dbReference type="ARBA" id="ARBA00022777"/>
    </source>
</evidence>
<feature type="domain" description="Protein kinase" evidence="9">
    <location>
        <begin position="50"/>
        <end position="360"/>
    </location>
</feature>
<keyword evidence="3" id="KW-0808">Transferase</keyword>
<protein>
    <recommendedName>
        <fullName evidence="1">non-specific serine/threonine protein kinase</fullName>
        <ecNumber evidence="1">2.7.11.1</ecNumber>
    </recommendedName>
</protein>
<dbReference type="GO" id="GO:0004674">
    <property type="term" value="F:protein serine/threonine kinase activity"/>
    <property type="evidence" value="ECO:0007669"/>
    <property type="project" value="UniProtKB-KW"/>
</dbReference>
<dbReference type="RefSeq" id="XP_034109532.1">
    <property type="nucleotide sequence ID" value="XM_034253641.2"/>
</dbReference>
<accession>A0A6P8YVR7</accession>
<dbReference type="Gene3D" id="1.10.510.10">
    <property type="entry name" value="Transferase(Phosphotransferase) domain 1"/>
    <property type="match status" value="1"/>
</dbReference>
<dbReference type="GO" id="GO:0005737">
    <property type="term" value="C:cytoplasm"/>
    <property type="evidence" value="ECO:0007669"/>
    <property type="project" value="TreeGrafter"/>
</dbReference>
<proteinExistence type="predicted"/>
<dbReference type="Pfam" id="PF00069">
    <property type="entry name" value="Pkinase"/>
    <property type="match status" value="1"/>
</dbReference>
<keyword evidence="10" id="KW-1185">Reference proteome</keyword>
<keyword evidence="5" id="KW-0418">Kinase</keyword>
<dbReference type="GO" id="GO:0005524">
    <property type="term" value="F:ATP binding"/>
    <property type="evidence" value="ECO:0007669"/>
    <property type="project" value="UniProtKB-KW"/>
</dbReference>
<comment type="catalytic activity">
    <reaction evidence="7">
        <text>L-threonyl-[protein] + ATP = O-phospho-L-threonyl-[protein] + ADP + H(+)</text>
        <dbReference type="Rhea" id="RHEA:46608"/>
        <dbReference type="Rhea" id="RHEA-COMP:11060"/>
        <dbReference type="Rhea" id="RHEA-COMP:11605"/>
        <dbReference type="ChEBI" id="CHEBI:15378"/>
        <dbReference type="ChEBI" id="CHEBI:30013"/>
        <dbReference type="ChEBI" id="CHEBI:30616"/>
        <dbReference type="ChEBI" id="CHEBI:61977"/>
        <dbReference type="ChEBI" id="CHEBI:456216"/>
        <dbReference type="EC" id="2.7.11.1"/>
    </reaction>
</comment>
<gene>
    <name evidence="11" type="primary">LOC117571479</name>
</gene>
<reference evidence="11" key="1">
    <citation type="submission" date="2025-08" db="UniProtKB">
        <authorList>
            <consortium name="RefSeq"/>
        </authorList>
    </citation>
    <scope>IDENTIFICATION</scope>
    <source>
        <strain evidence="11">15112-1751.03</strain>
        <tissue evidence="11">Whole Adult</tissue>
    </source>
</reference>
<keyword evidence="2" id="KW-0723">Serine/threonine-protein kinase</keyword>